<evidence type="ECO:0000256" key="1">
    <source>
        <dbReference type="SAM" id="Phobius"/>
    </source>
</evidence>
<dbReference type="EMBL" id="JAJGAK010000002">
    <property type="protein sequence ID" value="MCC8363260.1"/>
    <property type="molecule type" value="Genomic_DNA"/>
</dbReference>
<protein>
    <submittedName>
        <fullName evidence="2">Uncharacterized protein</fullName>
    </submittedName>
</protein>
<name>A0ABS8JI31_9GAMM</name>
<gene>
    <name evidence="2" type="ORF">LK996_09250</name>
</gene>
<proteinExistence type="predicted"/>
<evidence type="ECO:0000313" key="2">
    <source>
        <dbReference type="EMBL" id="MCC8363260.1"/>
    </source>
</evidence>
<keyword evidence="1" id="KW-1133">Transmembrane helix</keyword>
<sequence>MRFIDAAALWLAVQAPVSLLLLGALIGAIVLLVIAALIERIRAAGNVRCALGFHDDDYVECMDAWHCWQCGRRTPDSVIIDRSYAQPVVAKRGHL</sequence>
<evidence type="ECO:0000313" key="3">
    <source>
        <dbReference type="Proteomes" id="UP001165293"/>
    </source>
</evidence>
<dbReference type="RefSeq" id="WP_230526901.1">
    <property type="nucleotide sequence ID" value="NZ_JAJGAK010000002.1"/>
</dbReference>
<keyword evidence="1" id="KW-0812">Transmembrane</keyword>
<dbReference type="Proteomes" id="UP001165293">
    <property type="component" value="Unassembled WGS sequence"/>
</dbReference>
<keyword evidence="3" id="KW-1185">Reference proteome</keyword>
<keyword evidence="1" id="KW-0472">Membrane</keyword>
<comment type="caution">
    <text evidence="2">The sequence shown here is derived from an EMBL/GenBank/DDBJ whole genome shotgun (WGS) entry which is preliminary data.</text>
</comment>
<organism evidence="2 3">
    <name type="scientific">Noviluteimonas lactosilytica</name>
    <dbReference type="NCBI Taxonomy" id="2888523"/>
    <lineage>
        <taxon>Bacteria</taxon>
        <taxon>Pseudomonadati</taxon>
        <taxon>Pseudomonadota</taxon>
        <taxon>Gammaproteobacteria</taxon>
        <taxon>Lysobacterales</taxon>
        <taxon>Lysobacteraceae</taxon>
        <taxon>Noviluteimonas</taxon>
    </lineage>
</organism>
<reference evidence="2" key="1">
    <citation type="submission" date="2021-10" db="EMBL/GenBank/DDBJ databases">
        <authorList>
            <person name="Lyu M."/>
            <person name="Wang X."/>
            <person name="Meng X."/>
            <person name="Xu K."/>
        </authorList>
    </citation>
    <scope>NUCLEOTIDE SEQUENCE</scope>
    <source>
        <strain evidence="2">A6</strain>
    </source>
</reference>
<feature type="transmembrane region" description="Helical" evidence="1">
    <location>
        <begin position="19"/>
        <end position="38"/>
    </location>
</feature>
<accession>A0ABS8JI31</accession>